<organism evidence="7 8">
    <name type="scientific">Plectosphaerella cucumerina</name>
    <dbReference type="NCBI Taxonomy" id="40658"/>
    <lineage>
        <taxon>Eukaryota</taxon>
        <taxon>Fungi</taxon>
        <taxon>Dikarya</taxon>
        <taxon>Ascomycota</taxon>
        <taxon>Pezizomycotina</taxon>
        <taxon>Sordariomycetes</taxon>
        <taxon>Hypocreomycetidae</taxon>
        <taxon>Glomerellales</taxon>
        <taxon>Plectosphaerellaceae</taxon>
        <taxon>Plectosphaerella</taxon>
    </lineage>
</organism>
<dbReference type="PANTHER" id="PTHR42973">
    <property type="entry name" value="BINDING OXIDOREDUCTASE, PUTATIVE (AFU_ORTHOLOGUE AFUA_1G17690)-RELATED"/>
    <property type="match status" value="1"/>
</dbReference>
<dbReference type="GO" id="GO:0071949">
    <property type="term" value="F:FAD binding"/>
    <property type="evidence" value="ECO:0007669"/>
    <property type="project" value="InterPro"/>
</dbReference>
<feature type="domain" description="FAD-binding PCMH-type" evidence="6">
    <location>
        <begin position="63"/>
        <end position="235"/>
    </location>
</feature>
<sequence>MQTNLLARLVLGALLPASNCPETQPSAQGAPCKAIENVLPGRVFYPDAPAYNLSNSYWSSRQSDLKPSCFVLPTSAEDVSKALNILTSRGSLFTVKSGGHTTFPGGSSIQHGVTIDLGALDNIVVSEDRTIASIGPGLRWIDVSRALDPIGLAAVGGRSANVGVSGLILGGGISYLSGRHGLACDNVRNFQVVLASGDIVDANPTENQDLYWALRGGGGSSFGIVTRFDIDVFEQGDVWGMITFWPQSKTRDVLITFMGISREVLHIDKDAHLLFIIGRIDPSVPPLASTYAYHLNHLSPPDGLFDTFEGLARIPEQLKNDTVVTNITEHLGVLVGLHGHRQTWWVTTVRDGVASGIFMNKVVEVYNKYADELGKEGTKHGEFVVAALIIQPITSVTTGAMKRNGGNALGLEAGEFPLFIISPTVSWIDPALDKFIEAKSAKFIKDVDDLARKSGFYHGFKYMNYAGKSQDVFPSYSKENHRRLREVARAYDPEGLLRKLWKGYFNVY</sequence>
<dbReference type="Gene3D" id="3.30.465.10">
    <property type="match status" value="1"/>
</dbReference>
<name>A0A8K0TTT2_9PEZI</name>
<evidence type="ECO:0000313" key="8">
    <source>
        <dbReference type="Proteomes" id="UP000813385"/>
    </source>
</evidence>
<dbReference type="InterPro" id="IPR036318">
    <property type="entry name" value="FAD-bd_PCMH-like_sf"/>
</dbReference>
<feature type="signal peptide" evidence="5">
    <location>
        <begin position="1"/>
        <end position="20"/>
    </location>
</feature>
<dbReference type="PANTHER" id="PTHR42973:SF54">
    <property type="entry name" value="FAD-BINDING PCMH-TYPE DOMAIN-CONTAINING PROTEIN"/>
    <property type="match status" value="1"/>
</dbReference>
<proteinExistence type="inferred from homology"/>
<keyword evidence="5" id="KW-0732">Signal</keyword>
<dbReference type="EMBL" id="JAGPXD010000001">
    <property type="protein sequence ID" value="KAH7376875.1"/>
    <property type="molecule type" value="Genomic_DNA"/>
</dbReference>
<evidence type="ECO:0000313" key="7">
    <source>
        <dbReference type="EMBL" id="KAH7376875.1"/>
    </source>
</evidence>
<dbReference type="SUPFAM" id="SSF56176">
    <property type="entry name" value="FAD-binding/transporter-associated domain-like"/>
    <property type="match status" value="1"/>
</dbReference>
<dbReference type="AlphaFoldDB" id="A0A8K0TTT2"/>
<comment type="similarity">
    <text evidence="1">Belongs to the oxygen-dependent FAD-linked oxidoreductase family.</text>
</comment>
<keyword evidence="3" id="KW-0274">FAD</keyword>
<evidence type="ECO:0000256" key="1">
    <source>
        <dbReference type="ARBA" id="ARBA00005466"/>
    </source>
</evidence>
<keyword evidence="8" id="KW-1185">Reference proteome</keyword>
<evidence type="ECO:0000256" key="5">
    <source>
        <dbReference type="SAM" id="SignalP"/>
    </source>
</evidence>
<dbReference type="Pfam" id="PF01565">
    <property type="entry name" value="FAD_binding_4"/>
    <property type="match status" value="1"/>
</dbReference>
<protein>
    <recommendedName>
        <fullName evidence="6">FAD-binding PCMH-type domain-containing protein</fullName>
    </recommendedName>
</protein>
<accession>A0A8K0TTT2</accession>
<dbReference type="InterPro" id="IPR050416">
    <property type="entry name" value="FAD-linked_Oxidoreductase"/>
</dbReference>
<evidence type="ECO:0000256" key="4">
    <source>
        <dbReference type="ARBA" id="ARBA00023002"/>
    </source>
</evidence>
<dbReference type="InterPro" id="IPR016169">
    <property type="entry name" value="FAD-bd_PCMH_sub2"/>
</dbReference>
<comment type="caution">
    <text evidence="7">The sequence shown here is derived from an EMBL/GenBank/DDBJ whole genome shotgun (WGS) entry which is preliminary data.</text>
</comment>
<dbReference type="InterPro" id="IPR016166">
    <property type="entry name" value="FAD-bd_PCMH"/>
</dbReference>
<dbReference type="GO" id="GO:0016491">
    <property type="term" value="F:oxidoreductase activity"/>
    <property type="evidence" value="ECO:0007669"/>
    <property type="project" value="UniProtKB-KW"/>
</dbReference>
<keyword evidence="2" id="KW-0285">Flavoprotein</keyword>
<evidence type="ECO:0000256" key="2">
    <source>
        <dbReference type="ARBA" id="ARBA00022630"/>
    </source>
</evidence>
<reference evidence="7" key="1">
    <citation type="journal article" date="2021" name="Nat. Commun.">
        <title>Genetic determinants of endophytism in the Arabidopsis root mycobiome.</title>
        <authorList>
            <person name="Mesny F."/>
            <person name="Miyauchi S."/>
            <person name="Thiergart T."/>
            <person name="Pickel B."/>
            <person name="Atanasova L."/>
            <person name="Karlsson M."/>
            <person name="Huettel B."/>
            <person name="Barry K.W."/>
            <person name="Haridas S."/>
            <person name="Chen C."/>
            <person name="Bauer D."/>
            <person name="Andreopoulos W."/>
            <person name="Pangilinan J."/>
            <person name="LaButti K."/>
            <person name="Riley R."/>
            <person name="Lipzen A."/>
            <person name="Clum A."/>
            <person name="Drula E."/>
            <person name="Henrissat B."/>
            <person name="Kohler A."/>
            <person name="Grigoriev I.V."/>
            <person name="Martin F.M."/>
            <person name="Hacquard S."/>
        </authorList>
    </citation>
    <scope>NUCLEOTIDE SEQUENCE</scope>
    <source>
        <strain evidence="7">MPI-CAGE-AT-0016</strain>
    </source>
</reference>
<dbReference type="InterPro" id="IPR006094">
    <property type="entry name" value="Oxid_FAD_bind_N"/>
</dbReference>
<dbReference type="OrthoDB" id="2151789at2759"/>
<gene>
    <name evidence="7" type="ORF">B0T11DRAFT_324735</name>
</gene>
<keyword evidence="4" id="KW-0560">Oxidoreductase</keyword>
<evidence type="ECO:0000259" key="6">
    <source>
        <dbReference type="PROSITE" id="PS51387"/>
    </source>
</evidence>
<feature type="chain" id="PRO_5035441410" description="FAD-binding PCMH-type domain-containing protein" evidence="5">
    <location>
        <begin position="21"/>
        <end position="508"/>
    </location>
</feature>
<dbReference type="PROSITE" id="PS51387">
    <property type="entry name" value="FAD_PCMH"/>
    <property type="match status" value="1"/>
</dbReference>
<evidence type="ECO:0000256" key="3">
    <source>
        <dbReference type="ARBA" id="ARBA00022827"/>
    </source>
</evidence>
<dbReference type="Proteomes" id="UP000813385">
    <property type="component" value="Unassembled WGS sequence"/>
</dbReference>